<feature type="domain" description="HTH bat-type" evidence="1">
    <location>
        <begin position="173"/>
        <end position="224"/>
    </location>
</feature>
<dbReference type="AlphaFoldDB" id="A8M929"/>
<dbReference type="PANTHER" id="PTHR34236">
    <property type="entry name" value="DIMETHYL SULFOXIDE REDUCTASE TRANSCRIPTIONAL ACTIVATOR"/>
    <property type="match status" value="1"/>
</dbReference>
<keyword evidence="3" id="KW-1185">Reference proteome</keyword>
<sequence length="236" mass="27445">MYINSDRLTYVELSLIHLSDWTSRVNFDYEYVVMKSDINALRGYSLEFSILKVRDKDSLKRIMRIIRSSDAIIDVVGFRELNYGYPKRIAIVLKNSLNDSTRYKAWQLSGFETKDHIVNGIENWGFIFMNKDSIETFRRQLEDSGRVLSFRVRDIDLNDAFNLVNSRSIHALLTKNELKVLKAAHKGGFFDEPRGINLINLSKALNLSPSTVNHELRNALRKLLSQYLGLNQYPYE</sequence>
<dbReference type="eggNOG" id="arCOG02272">
    <property type="taxonomic scope" value="Archaea"/>
</dbReference>
<organism evidence="2 3">
    <name type="scientific">Caldivirga maquilingensis (strain ATCC 700844 / DSM 13496 / JCM 10307 / IC-167)</name>
    <dbReference type="NCBI Taxonomy" id="397948"/>
    <lineage>
        <taxon>Archaea</taxon>
        <taxon>Thermoproteota</taxon>
        <taxon>Thermoprotei</taxon>
        <taxon>Thermoproteales</taxon>
        <taxon>Thermoproteaceae</taxon>
        <taxon>Caldivirga</taxon>
    </lineage>
</organism>
<dbReference type="HOGENOM" id="CLU_104910_0_0_2"/>
<protein>
    <submittedName>
        <fullName evidence="2">Bacterio-opsin activator HTH domain protein</fullName>
    </submittedName>
</protein>
<gene>
    <name evidence="2" type="ordered locus">Cmaq_1423</name>
</gene>
<dbReference type="Pfam" id="PF04967">
    <property type="entry name" value="HTH_10"/>
    <property type="match status" value="1"/>
</dbReference>
<dbReference type="InterPro" id="IPR007050">
    <property type="entry name" value="HTH_bacterioopsin"/>
</dbReference>
<reference evidence="2 3" key="1">
    <citation type="submission" date="2007-10" db="EMBL/GenBank/DDBJ databases">
        <title>Complete sequence of Caldivirga maquilingensis IC-167.</title>
        <authorList>
            <consortium name="US DOE Joint Genome Institute"/>
            <person name="Copeland A."/>
            <person name="Lucas S."/>
            <person name="Lapidus A."/>
            <person name="Barry K."/>
            <person name="Glavina del Rio T."/>
            <person name="Dalin E."/>
            <person name="Tice H."/>
            <person name="Pitluck S."/>
            <person name="Saunders E."/>
            <person name="Brettin T."/>
            <person name="Bruce D."/>
            <person name="Detter J.C."/>
            <person name="Han C."/>
            <person name="Schmutz J."/>
            <person name="Larimer F."/>
            <person name="Land M."/>
            <person name="Hauser L."/>
            <person name="Kyrpides N."/>
            <person name="Ivanova N."/>
            <person name="Biddle J.F."/>
            <person name="Zhang Z."/>
            <person name="Fitz-Gibbon S.T."/>
            <person name="Lowe T.M."/>
            <person name="Saltikov C."/>
            <person name="House C.H."/>
            <person name="Richardson P."/>
        </authorList>
    </citation>
    <scope>NUCLEOTIDE SEQUENCE [LARGE SCALE GENOMIC DNA]</scope>
    <source>
        <strain evidence="3">ATCC 700844 / DSM 13496 / JCM 10307 / IC-167</strain>
    </source>
</reference>
<accession>A8M929</accession>
<name>A8M929_CALMQ</name>
<dbReference type="GeneID" id="5709293"/>
<evidence type="ECO:0000313" key="3">
    <source>
        <dbReference type="Proteomes" id="UP000001137"/>
    </source>
</evidence>
<proteinExistence type="predicted"/>
<dbReference type="EMBL" id="CP000852">
    <property type="protein sequence ID" value="ABW02248.1"/>
    <property type="molecule type" value="Genomic_DNA"/>
</dbReference>
<dbReference type="PANTHER" id="PTHR34236:SF1">
    <property type="entry name" value="DIMETHYL SULFOXIDE REDUCTASE TRANSCRIPTIONAL ACTIVATOR"/>
    <property type="match status" value="1"/>
</dbReference>
<dbReference type="KEGG" id="cma:Cmaq_1423"/>
<dbReference type="RefSeq" id="WP_012186467.1">
    <property type="nucleotide sequence ID" value="NC_009954.1"/>
</dbReference>
<dbReference type="Proteomes" id="UP000001137">
    <property type="component" value="Chromosome"/>
</dbReference>
<evidence type="ECO:0000259" key="1">
    <source>
        <dbReference type="Pfam" id="PF04967"/>
    </source>
</evidence>
<dbReference type="OrthoDB" id="194393at2157"/>
<evidence type="ECO:0000313" key="2">
    <source>
        <dbReference type="EMBL" id="ABW02248.1"/>
    </source>
</evidence>